<protein>
    <submittedName>
        <fullName evidence="2">Uncharacterized protein</fullName>
    </submittedName>
</protein>
<accession>A0AAD5P3X2</accession>
<feature type="region of interest" description="Disordered" evidence="1">
    <location>
        <begin position="31"/>
        <end position="68"/>
    </location>
</feature>
<gene>
    <name evidence="2" type="ORF">LWI28_008752</name>
</gene>
<comment type="caution">
    <text evidence="2">The sequence shown here is derived from an EMBL/GenBank/DDBJ whole genome shotgun (WGS) entry which is preliminary data.</text>
</comment>
<dbReference type="Proteomes" id="UP001064489">
    <property type="component" value="Chromosome 13"/>
</dbReference>
<proteinExistence type="predicted"/>
<name>A0AAD5P3X2_ACENE</name>
<reference evidence="2 3" key="1">
    <citation type="journal article" date="2022" name="Plant J.">
        <title>Strategies of tolerance reflected in two North American maple genomes.</title>
        <authorList>
            <person name="McEvoy S.L."/>
            <person name="Sezen U.U."/>
            <person name="Trouern-Trend A."/>
            <person name="McMahon S.M."/>
            <person name="Schaberg P.G."/>
            <person name="Yang J."/>
            <person name="Wegrzyn J.L."/>
            <person name="Swenson N.G."/>
        </authorList>
    </citation>
    <scope>NUCLEOTIDE SEQUENCE [LARGE SCALE GENOMIC DNA]</scope>
    <source>
        <strain evidence="2">91603</strain>
    </source>
</reference>
<evidence type="ECO:0000313" key="2">
    <source>
        <dbReference type="EMBL" id="KAI9198020.1"/>
    </source>
</evidence>
<dbReference type="AlphaFoldDB" id="A0AAD5P3X2"/>
<evidence type="ECO:0000313" key="3">
    <source>
        <dbReference type="Proteomes" id="UP001064489"/>
    </source>
</evidence>
<keyword evidence="3" id="KW-1185">Reference proteome</keyword>
<sequence length="68" mass="7071">MSGRLRPEWSKTLENSPDGLTALVTSAALTDRVGSGDGSDRFGSDFGSGYGSDFGSDPENRARKTTGA</sequence>
<evidence type="ECO:0000256" key="1">
    <source>
        <dbReference type="SAM" id="MobiDB-lite"/>
    </source>
</evidence>
<dbReference type="EMBL" id="JAJSOW010000002">
    <property type="protein sequence ID" value="KAI9198020.1"/>
    <property type="molecule type" value="Genomic_DNA"/>
</dbReference>
<organism evidence="2 3">
    <name type="scientific">Acer negundo</name>
    <name type="common">Box elder</name>
    <dbReference type="NCBI Taxonomy" id="4023"/>
    <lineage>
        <taxon>Eukaryota</taxon>
        <taxon>Viridiplantae</taxon>
        <taxon>Streptophyta</taxon>
        <taxon>Embryophyta</taxon>
        <taxon>Tracheophyta</taxon>
        <taxon>Spermatophyta</taxon>
        <taxon>Magnoliopsida</taxon>
        <taxon>eudicotyledons</taxon>
        <taxon>Gunneridae</taxon>
        <taxon>Pentapetalae</taxon>
        <taxon>rosids</taxon>
        <taxon>malvids</taxon>
        <taxon>Sapindales</taxon>
        <taxon>Sapindaceae</taxon>
        <taxon>Hippocastanoideae</taxon>
        <taxon>Acereae</taxon>
        <taxon>Acer</taxon>
    </lineage>
</organism>